<dbReference type="Proteomes" id="UP000192411">
    <property type="component" value="Unassembled WGS sequence"/>
</dbReference>
<feature type="transmembrane region" description="Helical" evidence="1">
    <location>
        <begin position="41"/>
        <end position="62"/>
    </location>
</feature>
<accession>A0A1X0JZ16</accession>
<feature type="transmembrane region" description="Helical" evidence="1">
    <location>
        <begin position="12"/>
        <end position="35"/>
    </location>
</feature>
<dbReference type="STRING" id="75922.BST47_05665"/>
<keyword evidence="1" id="KW-1133">Transmembrane helix</keyword>
<feature type="transmembrane region" description="Helical" evidence="1">
    <location>
        <begin position="97"/>
        <end position="113"/>
    </location>
</feature>
<comment type="caution">
    <text evidence="2">The sequence shown here is derived from an EMBL/GenBank/DDBJ whole genome shotgun (WGS) entry which is preliminary data.</text>
</comment>
<evidence type="ECO:0000313" key="3">
    <source>
        <dbReference type="Proteomes" id="UP000192411"/>
    </source>
</evidence>
<evidence type="ECO:0000256" key="1">
    <source>
        <dbReference type="SAM" id="Phobius"/>
    </source>
</evidence>
<protein>
    <submittedName>
        <fullName evidence="2">Uncharacterized protein</fullName>
    </submittedName>
</protein>
<name>A0A1X0JZ16_9MYCO</name>
<proteinExistence type="predicted"/>
<gene>
    <name evidence="2" type="ORF">BST47_05665</name>
</gene>
<feature type="transmembrane region" description="Helical" evidence="1">
    <location>
        <begin position="74"/>
        <end position="91"/>
    </location>
</feature>
<dbReference type="AlphaFoldDB" id="A0A1X0JZ16"/>
<organism evidence="2 3">
    <name type="scientific">Mycolicibacterium tusciae</name>
    <dbReference type="NCBI Taxonomy" id="75922"/>
    <lineage>
        <taxon>Bacteria</taxon>
        <taxon>Bacillati</taxon>
        <taxon>Actinomycetota</taxon>
        <taxon>Actinomycetes</taxon>
        <taxon>Mycobacteriales</taxon>
        <taxon>Mycobacteriaceae</taxon>
        <taxon>Mycolicibacterium</taxon>
    </lineage>
</organism>
<keyword evidence="1" id="KW-0812">Transmembrane</keyword>
<reference evidence="2 3" key="1">
    <citation type="submission" date="2017-02" db="EMBL/GenBank/DDBJ databases">
        <title>The new phylogeny of genus Mycobacterium.</title>
        <authorList>
            <person name="Tortoli E."/>
            <person name="Trovato A."/>
            <person name="Cirillo D.M."/>
        </authorList>
    </citation>
    <scope>NUCLEOTIDE SEQUENCE [LARGE SCALE GENOMIC DNA]</scope>
    <source>
        <strain evidence="2 3">DSM 44338</strain>
    </source>
</reference>
<dbReference type="EMBL" id="MVIM01000002">
    <property type="protein sequence ID" value="ORB68042.1"/>
    <property type="molecule type" value="Genomic_DNA"/>
</dbReference>
<evidence type="ECO:0000313" key="2">
    <source>
        <dbReference type="EMBL" id="ORB68042.1"/>
    </source>
</evidence>
<keyword evidence="1" id="KW-0472">Membrane</keyword>
<dbReference type="RefSeq" id="WP_083124310.1">
    <property type="nucleotide sequence ID" value="NZ_MVIM01000002.1"/>
</dbReference>
<keyword evidence="3" id="KW-1185">Reference proteome</keyword>
<sequence length="130" mass="13986">MTAQQLRPRVVSAGFWCWAAGAVLLVAFGLLLAFSPDALPSLFRGMGALLAASGLGLGFLAGRARLGDERFRRAAIALSLAVVVVLALFALYSRGPIWLLIMILTMVGAVLMMRPPALEWFARDQKDEPT</sequence>